<protein>
    <recommendedName>
        <fullName evidence="4">SnoaL-like domain-containing protein</fullName>
    </recommendedName>
</protein>
<feature type="chain" id="PRO_5046877998" description="SnoaL-like domain-containing protein" evidence="1">
    <location>
        <begin position="22"/>
        <end position="176"/>
    </location>
</feature>
<evidence type="ECO:0008006" key="4">
    <source>
        <dbReference type="Google" id="ProtNLM"/>
    </source>
</evidence>
<dbReference type="EMBL" id="CP080429">
    <property type="protein sequence ID" value="QYJ67276.1"/>
    <property type="molecule type" value="Genomic_DNA"/>
</dbReference>
<keyword evidence="1" id="KW-0732">Signal</keyword>
<feature type="signal peptide" evidence="1">
    <location>
        <begin position="1"/>
        <end position="21"/>
    </location>
</feature>
<dbReference type="RefSeq" id="WP_220639621.1">
    <property type="nucleotide sequence ID" value="NZ_CP080429.1"/>
</dbReference>
<evidence type="ECO:0000256" key="1">
    <source>
        <dbReference type="SAM" id="SignalP"/>
    </source>
</evidence>
<sequence>MTKIKIYTTLLLVLISFNSNAQQVQQQPDNMAVKVKEAYNKKAADKIAEFYNYIELITDPALTTEMKNHTATEALKLFENKNIKVYDIFSDDKGLTTVENLIKQSLRQKNKCVLVTDVKMAIPANQIGQVLYSLTVNNKSTINLQQTFIVVTENKKFGTTTRKVRTTYLGDSLILP</sequence>
<keyword evidence="3" id="KW-1185">Reference proteome</keyword>
<gene>
    <name evidence="2" type="ORF">K1I41_06770</name>
</gene>
<proteinExistence type="predicted"/>
<reference evidence="2 3" key="1">
    <citation type="submission" date="2021-07" db="EMBL/GenBank/DDBJ databases">
        <title>Flavobacterium WSW3-B6 sp.nov, isolated from seaweed.</title>
        <authorList>
            <person name="Muhammad N."/>
            <person name="Ho H."/>
            <person name="Lee Y.-J."/>
            <person name="Nguyen T."/>
            <person name="Ho J."/>
            <person name="Kim S.-G."/>
        </authorList>
    </citation>
    <scope>NUCLEOTIDE SEQUENCE [LARGE SCALE GENOMIC DNA]</scope>
    <source>
        <strain evidence="2 3">WSW3-B6</strain>
    </source>
</reference>
<accession>A0ABX8V351</accession>
<evidence type="ECO:0000313" key="2">
    <source>
        <dbReference type="EMBL" id="QYJ67276.1"/>
    </source>
</evidence>
<organism evidence="2 3">
    <name type="scientific">Flavobacterium litorale</name>
    <dbReference type="NCBI Taxonomy" id="2856519"/>
    <lineage>
        <taxon>Bacteria</taxon>
        <taxon>Pseudomonadati</taxon>
        <taxon>Bacteroidota</taxon>
        <taxon>Flavobacteriia</taxon>
        <taxon>Flavobacteriales</taxon>
        <taxon>Flavobacteriaceae</taxon>
        <taxon>Flavobacterium</taxon>
    </lineage>
</organism>
<dbReference type="Proteomes" id="UP000825381">
    <property type="component" value="Chromosome"/>
</dbReference>
<evidence type="ECO:0000313" key="3">
    <source>
        <dbReference type="Proteomes" id="UP000825381"/>
    </source>
</evidence>
<name>A0ABX8V351_9FLAO</name>